<dbReference type="GO" id="GO:2000032">
    <property type="term" value="P:regulation of secondary shoot formation"/>
    <property type="evidence" value="ECO:0007669"/>
    <property type="project" value="TreeGrafter"/>
</dbReference>
<feature type="compositionally biased region" description="Basic residues" evidence="6">
    <location>
        <begin position="90"/>
        <end position="104"/>
    </location>
</feature>
<accession>A0AAQ3QIH5</accession>
<keyword evidence="4" id="KW-0804">Transcription</keyword>
<evidence type="ECO:0000256" key="4">
    <source>
        <dbReference type="ARBA" id="ARBA00023163"/>
    </source>
</evidence>
<dbReference type="PANTHER" id="PTHR31072">
    <property type="entry name" value="TRANSCRIPTION FACTOR TCP4-RELATED"/>
    <property type="match status" value="1"/>
</dbReference>
<dbReference type="Proteomes" id="UP001327560">
    <property type="component" value="Chromosome 5"/>
</dbReference>
<dbReference type="AlphaFoldDB" id="A0AAQ3QIH5"/>
<dbReference type="PROSITE" id="PS51370">
    <property type="entry name" value="R"/>
    <property type="match status" value="1"/>
</dbReference>
<feature type="region of interest" description="Disordered" evidence="6">
    <location>
        <begin position="71"/>
        <end position="108"/>
    </location>
</feature>
<organism evidence="9 10">
    <name type="scientific">Canna indica</name>
    <name type="common">Indian-shot</name>
    <dbReference type="NCBI Taxonomy" id="4628"/>
    <lineage>
        <taxon>Eukaryota</taxon>
        <taxon>Viridiplantae</taxon>
        <taxon>Streptophyta</taxon>
        <taxon>Embryophyta</taxon>
        <taxon>Tracheophyta</taxon>
        <taxon>Spermatophyta</taxon>
        <taxon>Magnoliopsida</taxon>
        <taxon>Liliopsida</taxon>
        <taxon>Zingiberales</taxon>
        <taxon>Cannaceae</taxon>
        <taxon>Canna</taxon>
    </lineage>
</organism>
<proteinExistence type="predicted"/>
<dbReference type="InterPro" id="IPR017887">
    <property type="entry name" value="TF_TCP_subgr"/>
</dbReference>
<reference evidence="9 10" key="1">
    <citation type="submission" date="2023-10" db="EMBL/GenBank/DDBJ databases">
        <title>Chromosome-scale genome assembly provides insights into flower coloration mechanisms of Canna indica.</title>
        <authorList>
            <person name="Li C."/>
        </authorList>
    </citation>
    <scope>NUCLEOTIDE SEQUENCE [LARGE SCALE GENOMIC DNA]</scope>
    <source>
        <tissue evidence="9">Flower</tissue>
    </source>
</reference>
<dbReference type="Pfam" id="PF03634">
    <property type="entry name" value="TCP"/>
    <property type="match status" value="1"/>
</dbReference>
<dbReference type="GO" id="GO:0003700">
    <property type="term" value="F:DNA-binding transcription factor activity"/>
    <property type="evidence" value="ECO:0007669"/>
    <property type="project" value="InterPro"/>
</dbReference>
<comment type="subcellular location">
    <subcellularLocation>
        <location evidence="1">Nucleus</location>
    </subcellularLocation>
</comment>
<dbReference type="PANTHER" id="PTHR31072:SF224">
    <property type="entry name" value="TRANSCRIPTION FACTOR TCP1"/>
    <property type="match status" value="1"/>
</dbReference>
<evidence type="ECO:0000256" key="3">
    <source>
        <dbReference type="ARBA" id="ARBA00023125"/>
    </source>
</evidence>
<sequence length="313" mass="34672">MLPFPNYSSTLFDEFFNDQLIINARDQLGPLPPSNYPYLPSSSPVFSSGPSGSQQLLLPFGSGSTAATVPQPFQLPSLPLSNNPTMRNKQSARRRGPRKDRHSKILTATGPRDRRIRLSREVARKFFDLQEMLGFDQGSKTVQWLITTSQDAIRLLSSTARDLCERSSSSSQIPNSMVSGRKGKSVAELVVAAASTEVDESKNKKKQVTIPTENASGVMLARESRAKARARARERTTEKKRMCYITSATLASGSLQQADGDGPGWLDFSSSLLAEMEEGCVLNERYNELRYDDEFADLIPILDCWIADHADME</sequence>
<keyword evidence="10" id="KW-1185">Reference proteome</keyword>
<keyword evidence="5" id="KW-0539">Nucleus</keyword>
<keyword evidence="3" id="KW-0238">DNA-binding</keyword>
<feature type="compositionally biased region" description="Low complexity" evidence="6">
    <location>
        <begin position="71"/>
        <end position="84"/>
    </location>
</feature>
<dbReference type="InterPro" id="IPR005333">
    <property type="entry name" value="Transcription_factor_TCP"/>
</dbReference>
<dbReference type="GO" id="GO:0043565">
    <property type="term" value="F:sequence-specific DNA binding"/>
    <property type="evidence" value="ECO:0007669"/>
    <property type="project" value="TreeGrafter"/>
</dbReference>
<feature type="domain" description="TCP" evidence="7">
    <location>
        <begin position="98"/>
        <end position="156"/>
    </location>
</feature>
<dbReference type="InterPro" id="IPR017888">
    <property type="entry name" value="CYC/TB1_R_domain"/>
</dbReference>
<evidence type="ECO:0000256" key="2">
    <source>
        <dbReference type="ARBA" id="ARBA00023015"/>
    </source>
</evidence>
<evidence type="ECO:0000256" key="5">
    <source>
        <dbReference type="ARBA" id="ARBA00023242"/>
    </source>
</evidence>
<gene>
    <name evidence="9" type="ORF">Cni_G18203</name>
</gene>
<dbReference type="GO" id="GO:0005634">
    <property type="term" value="C:nucleus"/>
    <property type="evidence" value="ECO:0007669"/>
    <property type="project" value="UniProtKB-SubCell"/>
</dbReference>
<evidence type="ECO:0000259" key="7">
    <source>
        <dbReference type="PROSITE" id="PS51369"/>
    </source>
</evidence>
<protein>
    <submittedName>
        <fullName evidence="9">Transcription factor CYCLOIDEA-like</fullName>
    </submittedName>
</protein>
<evidence type="ECO:0000256" key="1">
    <source>
        <dbReference type="ARBA" id="ARBA00004123"/>
    </source>
</evidence>
<keyword evidence="2" id="KW-0805">Transcription regulation</keyword>
<evidence type="ECO:0000259" key="8">
    <source>
        <dbReference type="PROSITE" id="PS51370"/>
    </source>
</evidence>
<dbReference type="PROSITE" id="PS51369">
    <property type="entry name" value="TCP"/>
    <property type="match status" value="1"/>
</dbReference>
<evidence type="ECO:0000313" key="10">
    <source>
        <dbReference type="Proteomes" id="UP001327560"/>
    </source>
</evidence>
<evidence type="ECO:0000313" key="9">
    <source>
        <dbReference type="EMBL" id="WOL09450.1"/>
    </source>
</evidence>
<dbReference type="EMBL" id="CP136894">
    <property type="protein sequence ID" value="WOL09450.1"/>
    <property type="molecule type" value="Genomic_DNA"/>
</dbReference>
<name>A0AAQ3QIH5_9LILI</name>
<feature type="domain" description="R" evidence="8">
    <location>
        <begin position="222"/>
        <end position="239"/>
    </location>
</feature>
<evidence type="ECO:0000256" key="6">
    <source>
        <dbReference type="SAM" id="MobiDB-lite"/>
    </source>
</evidence>